<feature type="transmembrane region" description="Helical" evidence="2">
    <location>
        <begin position="49"/>
        <end position="71"/>
    </location>
</feature>
<keyword evidence="2" id="KW-0472">Membrane</keyword>
<feature type="compositionally biased region" description="Polar residues" evidence="1">
    <location>
        <begin position="7"/>
        <end position="19"/>
    </location>
</feature>
<evidence type="ECO:0000313" key="4">
    <source>
        <dbReference type="Proteomes" id="UP000292452"/>
    </source>
</evidence>
<sequence length="84" mass="8275">MTDDPTRSSSGSPAITTEPTAVVSDGRAATADRPAESSGPAETLFSGTYAAASSSFAAVMFLTGLAALAVVPTLPTAARDLDGV</sequence>
<evidence type="ECO:0000256" key="1">
    <source>
        <dbReference type="SAM" id="MobiDB-lite"/>
    </source>
</evidence>
<feature type="region of interest" description="Disordered" evidence="1">
    <location>
        <begin position="1"/>
        <end position="41"/>
    </location>
</feature>
<proteinExistence type="predicted"/>
<protein>
    <submittedName>
        <fullName evidence="3">Uncharacterized protein</fullName>
    </submittedName>
</protein>
<feature type="non-terminal residue" evidence="3">
    <location>
        <position position="84"/>
    </location>
</feature>
<gene>
    <name evidence="3" type="ORF">EYS09_26015</name>
</gene>
<organism evidence="3 4">
    <name type="scientific">Streptomyces kasugaensis</name>
    <dbReference type="NCBI Taxonomy" id="1946"/>
    <lineage>
        <taxon>Bacteria</taxon>
        <taxon>Bacillati</taxon>
        <taxon>Actinomycetota</taxon>
        <taxon>Actinomycetes</taxon>
        <taxon>Kitasatosporales</taxon>
        <taxon>Streptomycetaceae</taxon>
        <taxon>Streptomyces</taxon>
    </lineage>
</organism>
<dbReference type="EMBL" id="SIXH01000293">
    <property type="protein sequence ID" value="TBO56791.1"/>
    <property type="molecule type" value="Genomic_DNA"/>
</dbReference>
<evidence type="ECO:0000313" key="3">
    <source>
        <dbReference type="EMBL" id="TBO56791.1"/>
    </source>
</evidence>
<evidence type="ECO:0000256" key="2">
    <source>
        <dbReference type="SAM" id="Phobius"/>
    </source>
</evidence>
<keyword evidence="2" id="KW-1133">Transmembrane helix</keyword>
<dbReference type="Proteomes" id="UP000292452">
    <property type="component" value="Unassembled WGS sequence"/>
</dbReference>
<comment type="caution">
    <text evidence="3">The sequence shown here is derived from an EMBL/GenBank/DDBJ whole genome shotgun (WGS) entry which is preliminary data.</text>
</comment>
<dbReference type="AlphaFoldDB" id="A0A4V2JI11"/>
<name>A0A4V2JI11_STRKA</name>
<keyword evidence="2" id="KW-0812">Transmembrane</keyword>
<keyword evidence="4" id="KW-1185">Reference proteome</keyword>
<reference evidence="3 4" key="1">
    <citation type="submission" date="2019-02" db="EMBL/GenBank/DDBJ databases">
        <title>Draft Genome Sequence of Streptomyces sp. AM-2504, identified by 16S rRNA comparative analysis as a Streptomyces Kasugaensis strain.</title>
        <authorList>
            <person name="Napolioni V."/>
            <person name="Giuliodori A.M."/>
            <person name="Spurio R."/>
            <person name="Fabbretti A."/>
        </authorList>
    </citation>
    <scope>NUCLEOTIDE SEQUENCE [LARGE SCALE GENOMIC DNA]</scope>
    <source>
        <strain evidence="3 4">AM-2504</strain>
    </source>
</reference>
<accession>A0A4V2JI11</accession>